<proteinExistence type="predicted"/>
<evidence type="ECO:0000256" key="1">
    <source>
        <dbReference type="SAM" id="MobiDB-lite"/>
    </source>
</evidence>
<evidence type="ECO:0000313" key="3">
    <source>
        <dbReference type="Proteomes" id="UP000652013"/>
    </source>
</evidence>
<feature type="compositionally biased region" description="Basic residues" evidence="1">
    <location>
        <begin position="29"/>
        <end position="45"/>
    </location>
</feature>
<gene>
    <name evidence="2" type="ORF">Sya03_24720</name>
</gene>
<feature type="region of interest" description="Disordered" evidence="1">
    <location>
        <begin position="1"/>
        <end position="84"/>
    </location>
</feature>
<reference evidence="2" key="1">
    <citation type="submission" date="2021-01" db="EMBL/GenBank/DDBJ databases">
        <title>Whole genome shotgun sequence of Spirilliplanes yamanashiensis NBRC 15828.</title>
        <authorList>
            <person name="Komaki H."/>
            <person name="Tamura T."/>
        </authorList>
    </citation>
    <scope>NUCLEOTIDE SEQUENCE</scope>
    <source>
        <strain evidence="2">NBRC 15828</strain>
    </source>
</reference>
<dbReference type="Proteomes" id="UP000652013">
    <property type="component" value="Unassembled WGS sequence"/>
</dbReference>
<comment type="caution">
    <text evidence="2">The sequence shown here is derived from an EMBL/GenBank/DDBJ whole genome shotgun (WGS) entry which is preliminary data.</text>
</comment>
<protein>
    <submittedName>
        <fullName evidence="2">Uncharacterized protein</fullName>
    </submittedName>
</protein>
<dbReference type="RefSeq" id="WP_203938406.1">
    <property type="nucleotide sequence ID" value="NZ_BAAAGJ010000005.1"/>
</dbReference>
<accession>A0A8J4DJL4</accession>
<name>A0A8J4DJL4_9ACTN</name>
<dbReference type="AlphaFoldDB" id="A0A8J4DJL4"/>
<keyword evidence="3" id="KW-1185">Reference proteome</keyword>
<dbReference type="EMBL" id="BOOY01000018">
    <property type="protein sequence ID" value="GIJ03120.1"/>
    <property type="molecule type" value="Genomic_DNA"/>
</dbReference>
<evidence type="ECO:0000313" key="2">
    <source>
        <dbReference type="EMBL" id="GIJ03120.1"/>
    </source>
</evidence>
<sequence length="119" mass="12719">MPAQRHSARDRGGHADGSGNARGRLGGAARRRRPPRRGGVVRRRPRPGDSDDAEDVFVHDRRTGTTRRVSVSTADTEANGRSLGPALTANGHYVAFHTDAADVAPGDTNAAQDVFARRL</sequence>
<organism evidence="2 3">
    <name type="scientific">Spirilliplanes yamanashiensis</name>
    <dbReference type="NCBI Taxonomy" id="42233"/>
    <lineage>
        <taxon>Bacteria</taxon>
        <taxon>Bacillati</taxon>
        <taxon>Actinomycetota</taxon>
        <taxon>Actinomycetes</taxon>
        <taxon>Micromonosporales</taxon>
        <taxon>Micromonosporaceae</taxon>
        <taxon>Spirilliplanes</taxon>
    </lineage>
</organism>